<keyword evidence="1" id="KW-0808">Transferase</keyword>
<keyword evidence="2" id="KW-1185">Reference proteome</keyword>
<dbReference type="SUPFAM" id="SSF53756">
    <property type="entry name" value="UDP-Glycosyltransferase/glycogen phosphorylase"/>
    <property type="match status" value="1"/>
</dbReference>
<sequence>MQKGIKLAFVMPWHISERGGGAEVQANYLAQELGRRGCDVFYVCQTTHKSKINTINKVGDIKIYFLKPSGRFQWLDQNKYLEPLNSIKPDYILQRLSSNVTYVLGKYSAKNDCKFIWFCTDNHSPFSNFHFLKFKERTAIKSLGLFKHIIFATSSKIMDYYRNKGMKQVDIAFNQNDFQEKQIKHHFNLESHRMISGHPIPEKNNSTEQRFNIKTILWCANFGTHKRPELFIELARQMQHTALKFVMVGGHSDTAYVNDLLKNKPNNLVTTGHLSFSEALNYFDETSIFVNTSVNEGFSNTYIQAWLRSVPVFVFGADSDNIIETNLLGYDVSSINEAKEKLKAILSNYETYKLLSNNAYTYGFQNHSIKVMTDNFLKNLNLPDER</sequence>
<dbReference type="Gene3D" id="3.40.50.2000">
    <property type="entry name" value="Glycogen Phosphorylase B"/>
    <property type="match status" value="2"/>
</dbReference>
<dbReference type="Proteomes" id="UP000245430">
    <property type="component" value="Unassembled WGS sequence"/>
</dbReference>
<proteinExistence type="predicted"/>
<accession>A0A316DJA9</accession>
<dbReference type="CDD" id="cd03801">
    <property type="entry name" value="GT4_PimA-like"/>
    <property type="match status" value="1"/>
</dbReference>
<dbReference type="OrthoDB" id="1116389at2"/>
<comment type="caution">
    <text evidence="1">The sequence shown here is derived from an EMBL/GenBank/DDBJ whole genome shotgun (WGS) entry which is preliminary data.</text>
</comment>
<dbReference type="Pfam" id="PF13692">
    <property type="entry name" value="Glyco_trans_1_4"/>
    <property type="match status" value="1"/>
</dbReference>
<name>A0A316DJA9_9FLAO</name>
<dbReference type="PANTHER" id="PTHR45947:SF3">
    <property type="entry name" value="SULFOQUINOVOSYL TRANSFERASE SQD2"/>
    <property type="match status" value="1"/>
</dbReference>
<dbReference type="RefSeq" id="WP_109682887.1">
    <property type="nucleotide sequence ID" value="NZ_QGGP01000006.1"/>
</dbReference>
<dbReference type="GO" id="GO:0016757">
    <property type="term" value="F:glycosyltransferase activity"/>
    <property type="evidence" value="ECO:0007669"/>
    <property type="project" value="TreeGrafter"/>
</dbReference>
<protein>
    <submittedName>
        <fullName evidence="1">Glycosyltransferase involved in cell wall biosynthesis</fullName>
    </submittedName>
</protein>
<organism evidence="1 2">
    <name type="scientific">Xanthomarina spongicola</name>
    <dbReference type="NCBI Taxonomy" id="570520"/>
    <lineage>
        <taxon>Bacteria</taxon>
        <taxon>Pseudomonadati</taxon>
        <taxon>Bacteroidota</taxon>
        <taxon>Flavobacteriia</taxon>
        <taxon>Flavobacteriales</taxon>
        <taxon>Flavobacteriaceae</taxon>
        <taxon>Xanthomarina</taxon>
    </lineage>
</organism>
<dbReference type="AlphaFoldDB" id="A0A316DJA9"/>
<dbReference type="InterPro" id="IPR050194">
    <property type="entry name" value="Glycosyltransferase_grp1"/>
</dbReference>
<gene>
    <name evidence="1" type="ORF">LX78_02404</name>
</gene>
<dbReference type="PANTHER" id="PTHR45947">
    <property type="entry name" value="SULFOQUINOVOSYL TRANSFERASE SQD2"/>
    <property type="match status" value="1"/>
</dbReference>
<evidence type="ECO:0000313" key="1">
    <source>
        <dbReference type="EMBL" id="PWK18005.1"/>
    </source>
</evidence>
<reference evidence="1 2" key="1">
    <citation type="submission" date="2018-05" db="EMBL/GenBank/DDBJ databases">
        <title>Genomic Encyclopedia of Archaeal and Bacterial Type Strains, Phase II (KMG-II): from individual species to whole genera.</title>
        <authorList>
            <person name="Goeker M."/>
        </authorList>
    </citation>
    <scope>NUCLEOTIDE SEQUENCE [LARGE SCALE GENOMIC DNA]</scope>
    <source>
        <strain evidence="1 2">DSM 22637</strain>
    </source>
</reference>
<dbReference type="EMBL" id="QGGP01000006">
    <property type="protein sequence ID" value="PWK18005.1"/>
    <property type="molecule type" value="Genomic_DNA"/>
</dbReference>
<evidence type="ECO:0000313" key="2">
    <source>
        <dbReference type="Proteomes" id="UP000245430"/>
    </source>
</evidence>